<dbReference type="GO" id="GO:0005737">
    <property type="term" value="C:cytoplasm"/>
    <property type="evidence" value="ECO:0007669"/>
    <property type="project" value="UniProtKB-SubCell"/>
</dbReference>
<comment type="similarity">
    <text evidence="2">Belongs to the TsaE family.</text>
</comment>
<evidence type="ECO:0000256" key="9">
    <source>
        <dbReference type="ARBA" id="ARBA00022842"/>
    </source>
</evidence>
<organism evidence="11 13">
    <name type="scientific">Plasmodiophora brassicae</name>
    <name type="common">Clubroot disease agent</name>
    <dbReference type="NCBI Taxonomy" id="37360"/>
    <lineage>
        <taxon>Eukaryota</taxon>
        <taxon>Sar</taxon>
        <taxon>Rhizaria</taxon>
        <taxon>Endomyxa</taxon>
        <taxon>Phytomyxea</taxon>
        <taxon>Plasmodiophorida</taxon>
        <taxon>Plasmodiophoridae</taxon>
        <taxon>Plasmodiophora</taxon>
    </lineage>
</organism>
<dbReference type="InterPro" id="IPR027417">
    <property type="entry name" value="P-loop_NTPase"/>
</dbReference>
<evidence type="ECO:0000313" key="12">
    <source>
        <dbReference type="EMBL" id="SPQ96525.1"/>
    </source>
</evidence>
<sequence length="170" mass="18531">MARRLVCKTLSLGGTRSLASSIAAGARFGDVILLSGGIGAGKTRFATEYVRAYAGEPDLVVPSPTFLIDIVYAFGNRPAIHHIDLYRLTGKDDLDMLCLERLYQTSICLIEWPDRLHVGNNLPKSRLQVEIADDGADSRTFSLEAVGDRWAPVLADISSRIQQSNEIALA</sequence>
<dbReference type="Proteomes" id="UP000290189">
    <property type="component" value="Unassembled WGS sequence"/>
</dbReference>
<keyword evidence="9" id="KW-0460">Magnesium</keyword>
<evidence type="ECO:0000256" key="1">
    <source>
        <dbReference type="ARBA" id="ARBA00004496"/>
    </source>
</evidence>
<dbReference type="NCBIfam" id="TIGR00150">
    <property type="entry name" value="T6A_YjeE"/>
    <property type="match status" value="1"/>
</dbReference>
<evidence type="ECO:0000313" key="14">
    <source>
        <dbReference type="Proteomes" id="UP000290189"/>
    </source>
</evidence>
<dbReference type="GO" id="GO:0002949">
    <property type="term" value="P:tRNA threonylcarbamoyladenosine modification"/>
    <property type="evidence" value="ECO:0007669"/>
    <property type="project" value="InterPro"/>
</dbReference>
<evidence type="ECO:0000313" key="11">
    <source>
        <dbReference type="EMBL" id="CEP00264.1"/>
    </source>
</evidence>
<evidence type="ECO:0000313" key="13">
    <source>
        <dbReference type="Proteomes" id="UP000039324"/>
    </source>
</evidence>
<evidence type="ECO:0000256" key="3">
    <source>
        <dbReference type="ARBA" id="ARBA00019010"/>
    </source>
</evidence>
<protein>
    <recommendedName>
        <fullName evidence="3">tRNA threonylcarbamoyladenosine biosynthesis protein TsaE</fullName>
    </recommendedName>
    <alternativeName>
        <fullName evidence="10">t(6)A37 threonylcarbamoyladenosine biosynthesis protein TsaE</fullName>
    </alternativeName>
</protein>
<dbReference type="Pfam" id="PF02367">
    <property type="entry name" value="TsaE"/>
    <property type="match status" value="1"/>
</dbReference>
<dbReference type="EMBL" id="OVEO01000006">
    <property type="protein sequence ID" value="SPQ96525.1"/>
    <property type="molecule type" value="Genomic_DNA"/>
</dbReference>
<dbReference type="SUPFAM" id="SSF52540">
    <property type="entry name" value="P-loop containing nucleoside triphosphate hydrolases"/>
    <property type="match status" value="1"/>
</dbReference>
<keyword evidence="5" id="KW-0819">tRNA processing</keyword>
<evidence type="ECO:0000256" key="6">
    <source>
        <dbReference type="ARBA" id="ARBA00022723"/>
    </source>
</evidence>
<comment type="subcellular location">
    <subcellularLocation>
        <location evidence="1">Cytoplasm</location>
    </subcellularLocation>
</comment>
<evidence type="ECO:0000256" key="8">
    <source>
        <dbReference type="ARBA" id="ARBA00022840"/>
    </source>
</evidence>
<keyword evidence="8" id="KW-0067">ATP-binding</keyword>
<dbReference type="Gene3D" id="3.40.50.300">
    <property type="entry name" value="P-loop containing nucleotide triphosphate hydrolases"/>
    <property type="match status" value="1"/>
</dbReference>
<evidence type="ECO:0000256" key="2">
    <source>
        <dbReference type="ARBA" id="ARBA00007599"/>
    </source>
</evidence>
<accession>A0A0G4IYT3</accession>
<keyword evidence="13" id="KW-1185">Reference proteome</keyword>
<evidence type="ECO:0000256" key="7">
    <source>
        <dbReference type="ARBA" id="ARBA00022741"/>
    </source>
</evidence>
<dbReference type="STRING" id="37360.A0A0G4IYT3"/>
<geneLocation type="mitochondrion" evidence="12"/>
<dbReference type="PANTHER" id="PTHR33540:SF2">
    <property type="entry name" value="TRNA THREONYLCARBAMOYLADENOSINE BIOSYNTHESIS PROTEIN TSAE"/>
    <property type="match status" value="1"/>
</dbReference>
<keyword evidence="4" id="KW-0963">Cytoplasm</keyword>
<keyword evidence="6" id="KW-0479">Metal-binding</keyword>
<dbReference type="Proteomes" id="UP000039324">
    <property type="component" value="Unassembled WGS sequence"/>
</dbReference>
<reference evidence="11 13" key="1">
    <citation type="submission" date="2015-02" db="EMBL/GenBank/DDBJ databases">
        <authorList>
            <person name="Chooi Y.-H."/>
        </authorList>
    </citation>
    <scope>NUCLEOTIDE SEQUENCE [LARGE SCALE GENOMIC DNA]</scope>
    <source>
        <strain evidence="11">E3</strain>
    </source>
</reference>
<dbReference type="GO" id="GO:0005524">
    <property type="term" value="F:ATP binding"/>
    <property type="evidence" value="ECO:0007669"/>
    <property type="project" value="UniProtKB-KW"/>
</dbReference>
<evidence type="ECO:0000256" key="10">
    <source>
        <dbReference type="ARBA" id="ARBA00032441"/>
    </source>
</evidence>
<dbReference type="OMA" id="PIGERWM"/>
<dbReference type="InterPro" id="IPR003442">
    <property type="entry name" value="T6A_TsaE"/>
</dbReference>
<evidence type="ECO:0000256" key="5">
    <source>
        <dbReference type="ARBA" id="ARBA00022694"/>
    </source>
</evidence>
<dbReference type="PANTHER" id="PTHR33540">
    <property type="entry name" value="TRNA THREONYLCARBAMOYLADENOSINE BIOSYNTHESIS PROTEIN TSAE"/>
    <property type="match status" value="1"/>
</dbReference>
<dbReference type="AlphaFoldDB" id="A0A0G4IYT3"/>
<dbReference type="EMBL" id="CDSF01000099">
    <property type="protein sequence ID" value="CEP00264.1"/>
    <property type="molecule type" value="Genomic_DNA"/>
</dbReference>
<name>A0A0G4IYT3_PLABS</name>
<dbReference type="GO" id="GO:0046872">
    <property type="term" value="F:metal ion binding"/>
    <property type="evidence" value="ECO:0007669"/>
    <property type="project" value="UniProtKB-KW"/>
</dbReference>
<keyword evidence="7" id="KW-0547">Nucleotide-binding</keyword>
<gene>
    <name evidence="11" type="ORF">PBRA_007998</name>
    <name evidence="12" type="ORF">PLBR_LOCUS3740</name>
</gene>
<proteinExistence type="inferred from homology"/>
<reference evidence="12 14" key="2">
    <citation type="submission" date="2018-03" db="EMBL/GenBank/DDBJ databases">
        <authorList>
            <person name="Fogelqvist J."/>
        </authorList>
    </citation>
    <scope>NUCLEOTIDE SEQUENCE [LARGE SCALE GENOMIC DNA]</scope>
</reference>
<keyword evidence="12" id="KW-0496">Mitochondrion</keyword>
<evidence type="ECO:0000256" key="4">
    <source>
        <dbReference type="ARBA" id="ARBA00022490"/>
    </source>
</evidence>
<dbReference type="OrthoDB" id="507945at2759"/>